<dbReference type="CDD" id="cd15831">
    <property type="entry name" value="BTAD"/>
    <property type="match status" value="1"/>
</dbReference>
<reference evidence="8 9" key="1">
    <citation type="submission" date="2024-06" db="EMBL/GenBank/DDBJ databases">
        <title>The Natural Products Discovery Center: Release of the First 8490 Sequenced Strains for Exploring Actinobacteria Biosynthetic Diversity.</title>
        <authorList>
            <person name="Kalkreuter E."/>
            <person name="Kautsar S.A."/>
            <person name="Yang D."/>
            <person name="Bader C.D."/>
            <person name="Teijaro C.N."/>
            <person name="Fluegel L."/>
            <person name="Davis C.M."/>
            <person name="Simpson J.R."/>
            <person name="Lauterbach L."/>
            <person name="Steele A.D."/>
            <person name="Gui C."/>
            <person name="Meng S."/>
            <person name="Li G."/>
            <person name="Viehrig K."/>
            <person name="Ye F."/>
            <person name="Su P."/>
            <person name="Kiefer A.F."/>
            <person name="Nichols A."/>
            <person name="Cepeda A.J."/>
            <person name="Yan W."/>
            <person name="Fan B."/>
            <person name="Jiang Y."/>
            <person name="Adhikari A."/>
            <person name="Zheng C.-J."/>
            <person name="Schuster L."/>
            <person name="Cowan T.M."/>
            <person name="Smanski M.J."/>
            <person name="Chevrette M.G."/>
            <person name="De Carvalho L.P.S."/>
            <person name="Shen B."/>
        </authorList>
    </citation>
    <scope>NUCLEOTIDE SEQUENCE [LARGE SCALE GENOMIC DNA]</scope>
    <source>
        <strain evidence="8 9">NPDC048117</strain>
    </source>
</reference>
<keyword evidence="9" id="KW-1185">Reference proteome</keyword>
<dbReference type="InterPro" id="IPR036388">
    <property type="entry name" value="WH-like_DNA-bd_sf"/>
</dbReference>
<evidence type="ECO:0000259" key="7">
    <source>
        <dbReference type="PROSITE" id="PS51755"/>
    </source>
</evidence>
<keyword evidence="5" id="KW-0804">Transcription</keyword>
<evidence type="ECO:0000313" key="9">
    <source>
        <dbReference type="Proteomes" id="UP001551584"/>
    </source>
</evidence>
<evidence type="ECO:0000256" key="3">
    <source>
        <dbReference type="ARBA" id="ARBA00023015"/>
    </source>
</evidence>
<keyword evidence="3" id="KW-0805">Transcription regulation</keyword>
<dbReference type="PROSITE" id="PS51755">
    <property type="entry name" value="OMPR_PHOB"/>
    <property type="match status" value="1"/>
</dbReference>
<sequence length="662" mass="71484">MRVHLGVLGPVAAWGPEGAPVPLKGPMHRALLARLVVARRRVVPVSRLVEDLWDEPPADAVGTIRTFVAALRRALEPDRPPRARPRLLVTDGPGYALKAADEDVDAWRLERTVRQAGDLPPAEAVRRLTQALGWWRGPAYADVGAASWVRAERSRLADLECRAVEDRAQARLALGAAAEAAAELDAHVGEHPWREDAWHLLALALYRSGRQTEALSAVRRARRALGDRMGIEPGPRLRRLETDLLRQADHLDPGPGGPAARVWAQAAAAYERAAPSYARVRLESTAGLMRDLAVTGGGGLEAARRHRVAAVAAAEQLGDPEVTARVIGIYDVPAVWTRSDDPEQARRLVDAAKRTLRTLPEDHRHDAARCRLLATIAVESRGTLPTDRVASGEGVRALQAAERAERLARQLDDPSLLAFALNGVFMQAFRRAGLSARRDAVGAEMISVARRGGLVTHEILGHLIRLQSHCAVADLVGADRHATAADRLAERHGIPLVAVFTTWYRALRTAATRPLPEAEQAYREAGALLDGAGMPGLGHGLPSMARLSLRLRHGLPPVVDTEDDWGPYETWVRPLLLVTAGDVTAARAALRGIASPPRDLMSEALWCLVARAATAVGDREVMGCAARQLRPAVAELAGAQSGLLSFGPVARHLEELSSSLRR</sequence>
<comment type="similarity">
    <text evidence="1">Belongs to the AfsR/DnrI/RedD regulatory family.</text>
</comment>
<keyword evidence="2" id="KW-0902">Two-component regulatory system</keyword>
<dbReference type="InterPro" id="IPR011990">
    <property type="entry name" value="TPR-like_helical_dom_sf"/>
</dbReference>
<evidence type="ECO:0000256" key="6">
    <source>
        <dbReference type="PROSITE-ProRule" id="PRU01091"/>
    </source>
</evidence>
<evidence type="ECO:0000256" key="5">
    <source>
        <dbReference type="ARBA" id="ARBA00023163"/>
    </source>
</evidence>
<proteinExistence type="inferred from homology"/>
<name>A0ABV3EVU1_9ACTN</name>
<gene>
    <name evidence="8" type="ORF">AB0D95_23850</name>
</gene>
<accession>A0ABV3EVU1</accession>
<evidence type="ECO:0000313" key="8">
    <source>
        <dbReference type="EMBL" id="MEU9580256.1"/>
    </source>
</evidence>
<comment type="caution">
    <text evidence="8">The sequence shown here is derived from an EMBL/GenBank/DDBJ whole genome shotgun (WGS) entry which is preliminary data.</text>
</comment>
<keyword evidence="4 6" id="KW-0238">DNA-binding</keyword>
<organism evidence="8 9">
    <name type="scientific">Streptomyces chilikensis</name>
    <dbReference type="NCBI Taxonomy" id="1194079"/>
    <lineage>
        <taxon>Bacteria</taxon>
        <taxon>Bacillati</taxon>
        <taxon>Actinomycetota</taxon>
        <taxon>Actinomycetes</taxon>
        <taxon>Kitasatosporales</taxon>
        <taxon>Streptomycetaceae</taxon>
        <taxon>Streptomyces</taxon>
    </lineage>
</organism>
<dbReference type="SMART" id="SM01043">
    <property type="entry name" value="BTAD"/>
    <property type="match status" value="1"/>
</dbReference>
<dbReference type="PANTHER" id="PTHR35807:SF1">
    <property type="entry name" value="TRANSCRIPTIONAL REGULATOR REDD"/>
    <property type="match status" value="1"/>
</dbReference>
<dbReference type="InterPro" id="IPR001867">
    <property type="entry name" value="OmpR/PhoB-type_DNA-bd"/>
</dbReference>
<dbReference type="SMART" id="SM00862">
    <property type="entry name" value="Trans_reg_C"/>
    <property type="match status" value="1"/>
</dbReference>
<evidence type="ECO:0000256" key="1">
    <source>
        <dbReference type="ARBA" id="ARBA00005820"/>
    </source>
</evidence>
<dbReference type="Gene3D" id="1.10.10.10">
    <property type="entry name" value="Winged helix-like DNA-binding domain superfamily/Winged helix DNA-binding domain"/>
    <property type="match status" value="1"/>
</dbReference>
<feature type="domain" description="OmpR/PhoB-type" evidence="7">
    <location>
        <begin position="1"/>
        <end position="99"/>
    </location>
</feature>
<feature type="DNA-binding region" description="OmpR/PhoB-type" evidence="6">
    <location>
        <begin position="1"/>
        <end position="99"/>
    </location>
</feature>
<dbReference type="PANTHER" id="PTHR35807">
    <property type="entry name" value="TRANSCRIPTIONAL REGULATOR REDD-RELATED"/>
    <property type="match status" value="1"/>
</dbReference>
<dbReference type="Gene3D" id="1.25.40.10">
    <property type="entry name" value="Tetratricopeptide repeat domain"/>
    <property type="match status" value="1"/>
</dbReference>
<dbReference type="SUPFAM" id="SSF48452">
    <property type="entry name" value="TPR-like"/>
    <property type="match status" value="1"/>
</dbReference>
<dbReference type="EMBL" id="JBEZNA010000069">
    <property type="protein sequence ID" value="MEU9580256.1"/>
    <property type="molecule type" value="Genomic_DNA"/>
</dbReference>
<dbReference type="InterPro" id="IPR005158">
    <property type="entry name" value="BTAD"/>
</dbReference>
<protein>
    <submittedName>
        <fullName evidence="8">BTAD domain-containing putative transcriptional regulator</fullName>
    </submittedName>
</protein>
<dbReference type="Pfam" id="PF00486">
    <property type="entry name" value="Trans_reg_C"/>
    <property type="match status" value="1"/>
</dbReference>
<dbReference type="InterPro" id="IPR051677">
    <property type="entry name" value="AfsR-DnrI-RedD_regulator"/>
</dbReference>
<dbReference type="Pfam" id="PF03704">
    <property type="entry name" value="BTAD"/>
    <property type="match status" value="1"/>
</dbReference>
<dbReference type="InterPro" id="IPR016032">
    <property type="entry name" value="Sig_transdc_resp-reg_C-effctor"/>
</dbReference>
<dbReference type="Proteomes" id="UP001551584">
    <property type="component" value="Unassembled WGS sequence"/>
</dbReference>
<dbReference type="SUPFAM" id="SSF46894">
    <property type="entry name" value="C-terminal effector domain of the bipartite response regulators"/>
    <property type="match status" value="1"/>
</dbReference>
<evidence type="ECO:0000256" key="4">
    <source>
        <dbReference type="ARBA" id="ARBA00023125"/>
    </source>
</evidence>
<evidence type="ECO:0000256" key="2">
    <source>
        <dbReference type="ARBA" id="ARBA00023012"/>
    </source>
</evidence>